<evidence type="ECO:0000256" key="2">
    <source>
        <dbReference type="ARBA" id="ARBA00003125"/>
    </source>
</evidence>
<comment type="similarity">
    <text evidence="5">Belongs to the dihydroorotate dehydrogenase family. Type 2 subfamily.</text>
</comment>
<comment type="function">
    <text evidence="2">Catalyzes the conversion of dihydroorotate to orotate with quinone as electron acceptor.</text>
</comment>
<dbReference type="PANTHER" id="PTHR48109:SF4">
    <property type="entry name" value="DIHYDROOROTATE DEHYDROGENASE (QUINONE), MITOCHONDRIAL"/>
    <property type="match status" value="1"/>
</dbReference>
<evidence type="ECO:0000256" key="10">
    <source>
        <dbReference type="ARBA" id="ARBA00022975"/>
    </source>
</evidence>
<evidence type="ECO:0000256" key="7">
    <source>
        <dbReference type="ARBA" id="ARBA00018366"/>
    </source>
</evidence>
<keyword evidence="8" id="KW-0285">Flavoprotein</keyword>
<dbReference type="GO" id="GO:0006207">
    <property type="term" value="P:'de novo' pyrimidine nucleobase biosynthetic process"/>
    <property type="evidence" value="ECO:0007669"/>
    <property type="project" value="UniProtKB-UniRule"/>
</dbReference>
<dbReference type="SUPFAM" id="SSF51395">
    <property type="entry name" value="FMN-linked oxidoreductases"/>
    <property type="match status" value="1"/>
</dbReference>
<organism evidence="16 17">
    <name type="scientific">Bowdeniella nasicola</name>
    <dbReference type="NCBI Taxonomy" id="208480"/>
    <lineage>
        <taxon>Bacteria</taxon>
        <taxon>Bacillati</taxon>
        <taxon>Actinomycetota</taxon>
        <taxon>Actinomycetes</taxon>
        <taxon>Actinomycetales</taxon>
        <taxon>Actinomycetaceae</taxon>
        <taxon>Bowdeniella</taxon>
    </lineage>
</organism>
<evidence type="ECO:0000256" key="11">
    <source>
        <dbReference type="ARBA" id="ARBA00023002"/>
    </source>
</evidence>
<dbReference type="Proteomes" id="UP000199288">
    <property type="component" value="Unassembled WGS sequence"/>
</dbReference>
<evidence type="ECO:0000256" key="12">
    <source>
        <dbReference type="ARBA" id="ARBA00023136"/>
    </source>
</evidence>
<dbReference type="InterPro" id="IPR005720">
    <property type="entry name" value="Dihydroorotate_DH_cat"/>
</dbReference>
<dbReference type="AlphaFoldDB" id="A0A1H3WCJ0"/>
<keyword evidence="11" id="KW-0560">Oxidoreductase</keyword>
<dbReference type="GO" id="GO:0005737">
    <property type="term" value="C:cytoplasm"/>
    <property type="evidence" value="ECO:0007669"/>
    <property type="project" value="InterPro"/>
</dbReference>
<proteinExistence type="inferred from homology"/>
<comment type="pathway">
    <text evidence="4">Pyrimidine metabolism; UMP biosynthesis via de novo pathway; orotate from (S)-dihydroorotate (quinone route): step 1/1.</text>
</comment>
<keyword evidence="17" id="KW-1185">Reference proteome</keyword>
<dbReference type="InterPro" id="IPR001295">
    <property type="entry name" value="Dihydroorotate_DH_CS"/>
</dbReference>
<dbReference type="GO" id="GO:0044205">
    <property type="term" value="P:'de novo' UMP biosynthetic process"/>
    <property type="evidence" value="ECO:0007669"/>
    <property type="project" value="UniProtKB-UniPathway"/>
</dbReference>
<dbReference type="UniPathway" id="UPA00070">
    <property type="reaction ID" value="UER00946"/>
</dbReference>
<comment type="catalytic activity">
    <reaction evidence="13">
        <text>(S)-dihydroorotate + a quinone = orotate + a quinol</text>
        <dbReference type="Rhea" id="RHEA:30187"/>
        <dbReference type="ChEBI" id="CHEBI:24646"/>
        <dbReference type="ChEBI" id="CHEBI:30839"/>
        <dbReference type="ChEBI" id="CHEBI:30864"/>
        <dbReference type="ChEBI" id="CHEBI:132124"/>
        <dbReference type="EC" id="1.3.5.2"/>
    </reaction>
</comment>
<dbReference type="PROSITE" id="PS00911">
    <property type="entry name" value="DHODEHASE_1"/>
    <property type="match status" value="1"/>
</dbReference>
<dbReference type="InterPro" id="IPR013785">
    <property type="entry name" value="Aldolase_TIM"/>
</dbReference>
<comment type="subcellular location">
    <subcellularLocation>
        <location evidence="3">Membrane</location>
    </subcellularLocation>
</comment>
<evidence type="ECO:0000256" key="14">
    <source>
        <dbReference type="NCBIfam" id="TIGR01036"/>
    </source>
</evidence>
<evidence type="ECO:0000256" key="4">
    <source>
        <dbReference type="ARBA" id="ARBA00005161"/>
    </source>
</evidence>
<keyword evidence="12" id="KW-0472">Membrane</keyword>
<evidence type="ECO:0000259" key="15">
    <source>
        <dbReference type="Pfam" id="PF01180"/>
    </source>
</evidence>
<evidence type="ECO:0000256" key="5">
    <source>
        <dbReference type="ARBA" id="ARBA00005359"/>
    </source>
</evidence>
<dbReference type="GO" id="GO:0005886">
    <property type="term" value="C:plasma membrane"/>
    <property type="evidence" value="ECO:0007669"/>
    <property type="project" value="TreeGrafter"/>
</dbReference>
<evidence type="ECO:0000256" key="9">
    <source>
        <dbReference type="ARBA" id="ARBA00022643"/>
    </source>
</evidence>
<evidence type="ECO:0000256" key="6">
    <source>
        <dbReference type="ARBA" id="ARBA00012791"/>
    </source>
</evidence>
<dbReference type="InterPro" id="IPR005719">
    <property type="entry name" value="Dihydroorotate_DH_2"/>
</dbReference>
<dbReference type="NCBIfam" id="TIGR01036">
    <property type="entry name" value="pyrD_sub2"/>
    <property type="match status" value="1"/>
</dbReference>
<dbReference type="NCBIfam" id="NF003652">
    <property type="entry name" value="PRK05286.2-5"/>
    <property type="match status" value="1"/>
</dbReference>
<evidence type="ECO:0000256" key="13">
    <source>
        <dbReference type="ARBA" id="ARBA00048639"/>
    </source>
</evidence>
<gene>
    <name evidence="16" type="ORF">SAMN02910418_00358</name>
</gene>
<name>A0A1H3WCJ0_9ACTO</name>
<sequence length="342" mass="36494">MYRTLFDHVITKSDPETAHGASLSAIALAGGNEVGRRGLRATFGREPSRPVRNERLRVFPRPFPGHLGLAAGMDKNATAVLGLKALGFAFVEIGTVTRHAQPGNAKPRMWRHLDERALRNKMGFNNEGADVVAARMRDLRSNAAGRSAIVGINLGKSKITQAEHAADDYGYSARLLAPWADYLVINVSSPNTPGLRDLQAVDSLRPIIDAVRTAASRSAARDVPLLVKIAPDLADSQIAEVAQLVRDEGITGMVATNTTIAHSYGEGGLSGRPLKQRALEVVRLVRNELGLRPVLMGAGGIETPEDGRAMLNAGADLLQAYSGFVYGGPAWPGAMNRALATK</sequence>
<dbReference type="GO" id="GO:0106430">
    <property type="term" value="F:dihydroorotate dehydrogenase (quinone) activity"/>
    <property type="evidence" value="ECO:0007669"/>
    <property type="project" value="UniProtKB-EC"/>
</dbReference>
<accession>A0A1H3WCJ0</accession>
<keyword evidence="9" id="KW-0288">FMN</keyword>
<comment type="cofactor">
    <cofactor evidence="1">
        <name>FMN</name>
        <dbReference type="ChEBI" id="CHEBI:58210"/>
    </cofactor>
</comment>
<dbReference type="InterPro" id="IPR050074">
    <property type="entry name" value="DHO_dehydrogenase"/>
</dbReference>
<dbReference type="PIRSF" id="PIRSF000164">
    <property type="entry name" value="DHO_oxidase"/>
    <property type="match status" value="1"/>
</dbReference>
<dbReference type="PANTHER" id="PTHR48109">
    <property type="entry name" value="DIHYDROOROTATE DEHYDROGENASE (QUINONE), MITOCHONDRIAL-RELATED"/>
    <property type="match status" value="1"/>
</dbReference>
<reference evidence="17" key="1">
    <citation type="submission" date="2016-10" db="EMBL/GenBank/DDBJ databases">
        <authorList>
            <person name="Varghese N."/>
            <person name="Submissions S."/>
        </authorList>
    </citation>
    <scope>NUCLEOTIDE SEQUENCE [LARGE SCALE GENOMIC DNA]</scope>
    <source>
        <strain evidence="17">KPR-1</strain>
    </source>
</reference>
<evidence type="ECO:0000313" key="17">
    <source>
        <dbReference type="Proteomes" id="UP000199288"/>
    </source>
</evidence>
<dbReference type="CDD" id="cd04738">
    <property type="entry name" value="DHOD_2_like"/>
    <property type="match status" value="1"/>
</dbReference>
<dbReference type="Pfam" id="PF01180">
    <property type="entry name" value="DHO_dh"/>
    <property type="match status" value="1"/>
</dbReference>
<evidence type="ECO:0000256" key="3">
    <source>
        <dbReference type="ARBA" id="ARBA00004370"/>
    </source>
</evidence>
<keyword evidence="10" id="KW-0665">Pyrimidine biosynthesis</keyword>
<evidence type="ECO:0000313" key="16">
    <source>
        <dbReference type="EMBL" id="SDZ84062.1"/>
    </source>
</evidence>
<feature type="domain" description="Dihydroorotate dehydrogenase catalytic" evidence="15">
    <location>
        <begin position="61"/>
        <end position="339"/>
    </location>
</feature>
<dbReference type="EMBL" id="FNQV01000002">
    <property type="protein sequence ID" value="SDZ84062.1"/>
    <property type="molecule type" value="Genomic_DNA"/>
</dbReference>
<dbReference type="EC" id="1.3.5.2" evidence="6 14"/>
<dbReference type="InterPro" id="IPR012135">
    <property type="entry name" value="Dihydroorotate_DH_1_2"/>
</dbReference>
<evidence type="ECO:0000256" key="8">
    <source>
        <dbReference type="ARBA" id="ARBA00022630"/>
    </source>
</evidence>
<evidence type="ECO:0000256" key="1">
    <source>
        <dbReference type="ARBA" id="ARBA00001917"/>
    </source>
</evidence>
<dbReference type="Gene3D" id="3.20.20.70">
    <property type="entry name" value="Aldolase class I"/>
    <property type="match status" value="1"/>
</dbReference>
<protein>
    <recommendedName>
        <fullName evidence="7 14">Dihydroorotate dehydrogenase (quinone)</fullName>
        <ecNumber evidence="6 14">1.3.5.2</ecNumber>
    </recommendedName>
</protein>